<organism evidence="1 2">
    <name type="scientific">Celeribacter baekdonensis</name>
    <dbReference type="NCBI Taxonomy" id="875171"/>
    <lineage>
        <taxon>Bacteria</taxon>
        <taxon>Pseudomonadati</taxon>
        <taxon>Pseudomonadota</taxon>
        <taxon>Alphaproteobacteria</taxon>
        <taxon>Rhodobacterales</taxon>
        <taxon>Roseobacteraceae</taxon>
        <taxon>Celeribacter</taxon>
    </lineage>
</organism>
<sequence>MIQQQELPPKQVFAPRACGAECFKFAPHVMRSLPLDPPRISLRVVSQAGATLIAAPEDAD</sequence>
<dbReference type="AlphaFoldDB" id="A0A1G7HV17"/>
<name>A0A1G7HV17_9RHOB</name>
<proteinExistence type="predicted"/>
<accession>A0A1G7HV17</accession>
<evidence type="ECO:0000313" key="1">
    <source>
        <dbReference type="EMBL" id="SDF03909.1"/>
    </source>
</evidence>
<dbReference type="EMBL" id="FNBL01000002">
    <property type="protein sequence ID" value="SDF03909.1"/>
    <property type="molecule type" value="Genomic_DNA"/>
</dbReference>
<evidence type="ECO:0000313" key="2">
    <source>
        <dbReference type="Proteomes" id="UP000182284"/>
    </source>
</evidence>
<dbReference type="Proteomes" id="UP000182284">
    <property type="component" value="Unassembled WGS sequence"/>
</dbReference>
<protein>
    <submittedName>
        <fullName evidence="1">Uncharacterized protein</fullName>
    </submittedName>
</protein>
<reference evidence="1 2" key="1">
    <citation type="submission" date="2016-10" db="EMBL/GenBank/DDBJ databases">
        <authorList>
            <person name="de Groot N.N."/>
        </authorList>
    </citation>
    <scope>NUCLEOTIDE SEQUENCE [LARGE SCALE GENOMIC DNA]</scope>
    <source>
        <strain evidence="1 2">DSM 27375</strain>
    </source>
</reference>
<gene>
    <name evidence="1" type="ORF">SAMN04488117_10276</name>
</gene>